<dbReference type="Proteomes" id="UP000219514">
    <property type="component" value="Unassembled WGS sequence"/>
</dbReference>
<protein>
    <submittedName>
        <fullName evidence="3">Trans-feruloyl-CoA synthase</fullName>
    </submittedName>
</protein>
<dbReference type="PANTHER" id="PTHR43201:SF8">
    <property type="entry name" value="ACYL-COA SYNTHETASE FAMILY MEMBER 3"/>
    <property type="match status" value="1"/>
</dbReference>
<keyword evidence="4" id="KW-1185">Reference proteome</keyword>
<gene>
    <name evidence="3" type="ORF">SAMN06893097_1155</name>
</gene>
<dbReference type="InterPro" id="IPR042099">
    <property type="entry name" value="ANL_N_sf"/>
</dbReference>
<name>A0A285EJ31_9ACTN</name>
<dbReference type="OrthoDB" id="9803968at2"/>
<comment type="similarity">
    <text evidence="1">Belongs to the ATP-dependent AMP-binding enzyme family.</text>
</comment>
<dbReference type="PROSITE" id="PS00455">
    <property type="entry name" value="AMP_BINDING"/>
    <property type="match status" value="1"/>
</dbReference>
<dbReference type="RefSeq" id="WP_097209046.1">
    <property type="nucleotide sequence ID" value="NZ_JACHXB010000002.1"/>
</dbReference>
<evidence type="ECO:0000256" key="1">
    <source>
        <dbReference type="ARBA" id="ARBA00006432"/>
    </source>
</evidence>
<dbReference type="EMBL" id="OBDO01000015">
    <property type="protein sequence ID" value="SNX99132.1"/>
    <property type="molecule type" value="Genomic_DNA"/>
</dbReference>
<dbReference type="GO" id="GO:0031956">
    <property type="term" value="F:medium-chain fatty acid-CoA ligase activity"/>
    <property type="evidence" value="ECO:0007669"/>
    <property type="project" value="TreeGrafter"/>
</dbReference>
<evidence type="ECO:0000259" key="2">
    <source>
        <dbReference type="Pfam" id="PF00501"/>
    </source>
</evidence>
<dbReference type="AlphaFoldDB" id="A0A285EJ31"/>
<proteinExistence type="inferred from homology"/>
<dbReference type="GO" id="GO:0006631">
    <property type="term" value="P:fatty acid metabolic process"/>
    <property type="evidence" value="ECO:0007669"/>
    <property type="project" value="TreeGrafter"/>
</dbReference>
<dbReference type="SUPFAM" id="SSF56801">
    <property type="entry name" value="Acetyl-CoA synthetase-like"/>
    <property type="match status" value="1"/>
</dbReference>
<dbReference type="Gene3D" id="3.40.50.12780">
    <property type="entry name" value="N-terminal domain of ligase-like"/>
    <property type="match status" value="1"/>
</dbReference>
<organism evidence="3 4">
    <name type="scientific">Geodermatophilus sabuli</name>
    <dbReference type="NCBI Taxonomy" id="1564158"/>
    <lineage>
        <taxon>Bacteria</taxon>
        <taxon>Bacillati</taxon>
        <taxon>Actinomycetota</taxon>
        <taxon>Actinomycetes</taxon>
        <taxon>Geodermatophilales</taxon>
        <taxon>Geodermatophilaceae</taxon>
        <taxon>Geodermatophilus</taxon>
    </lineage>
</organism>
<accession>A0A285EJ31</accession>
<sequence length="598" mass="63676">MPDTFSPPRIHSEQLPDGRLLLRSTEPLGEHAVSVVHDFRAHSEAHPDRLLVAERGPDGEWARLTWGEVREQADRLAQGLLDRGLADRPVMVLSGNSRLHLLVALAAMTVGAPVVPTSVAYSLQSADHAKLRAMADLVDPGLVVAEDASFARAVAAVAGGRPVLSRDGDLPGSLPVAEFGASPSPEVDRRCSALRRGDVAKILFTSGSTGAPKGVLNTHGMLSANQQQMRQVWPFLEDEPPVLLDWLPWSHTFGGNHDSNLVLSNGGTLWIDDGRPVPGLVERTVRNLSDARPTVYLNVPAGYAVLLPHLERDEAAARAFLSRLRLGFFAAAALPQQLWDRINELAAAHGSAMEMTTSWGLTETAPAATSAHYPITRSDVLGVPLPGVELALVPVGAKTEVRVRGANVTPGYHRRPDLTAAAFDEDGFFRTGDAVALADPDDPAAGLVFRGRIAEDFKLMTGTFVSVGTLRPQLLSASHGLVTDAVICGQDAGFVSAMVWLHPEHAARVDADGVPDDGLRAELVATMERLAAQGGGSSQTVERLLVLGEPAQLDAGEITDKGYVNQAAVRDRRADLVALLTAEPPSPRVIVRAGGQDR</sequence>
<dbReference type="Pfam" id="PF00501">
    <property type="entry name" value="AMP-binding"/>
    <property type="match status" value="1"/>
</dbReference>
<evidence type="ECO:0000313" key="3">
    <source>
        <dbReference type="EMBL" id="SNX99132.1"/>
    </source>
</evidence>
<reference evidence="3 4" key="1">
    <citation type="submission" date="2017-09" db="EMBL/GenBank/DDBJ databases">
        <authorList>
            <person name="Ehlers B."/>
            <person name="Leendertz F.H."/>
        </authorList>
    </citation>
    <scope>NUCLEOTIDE SEQUENCE [LARGE SCALE GENOMIC DNA]</scope>
    <source>
        <strain evidence="3 4">DSM 46844</strain>
    </source>
</reference>
<dbReference type="PANTHER" id="PTHR43201">
    <property type="entry name" value="ACYL-COA SYNTHETASE"/>
    <property type="match status" value="1"/>
</dbReference>
<dbReference type="InterPro" id="IPR020845">
    <property type="entry name" value="AMP-binding_CS"/>
</dbReference>
<evidence type="ECO:0000313" key="4">
    <source>
        <dbReference type="Proteomes" id="UP000219514"/>
    </source>
</evidence>
<feature type="domain" description="AMP-dependent synthetase/ligase" evidence="2">
    <location>
        <begin position="39"/>
        <end position="413"/>
    </location>
</feature>
<dbReference type="InterPro" id="IPR000873">
    <property type="entry name" value="AMP-dep_synth/lig_dom"/>
</dbReference>